<sequence>MAPGQLLLQSSPVRKAFCRCFKALCPIILVAQLCKELDAVGLQKPLRSQLRTKNNIASFSGAASAWKDWKNWDLRAAFLSSGLQARAPRRAEGFQSASPGVKGPVHQYVEETLLDALKPAHLEVRNESRHNAADETHFHVLVVSEAFEALTMLESHRLVNDLFMNADSSLKFHSLRITSRTPDQWSSDASVPARPACSGH</sequence>
<comment type="caution">
    <text evidence="3">The sequence shown here is derived from an EMBL/GenBank/DDBJ whole genome shotgun (WGS) entry which is preliminary data.</text>
</comment>
<accession>A0A813I3K5</accession>
<dbReference type="InterPro" id="IPR002634">
    <property type="entry name" value="BolA"/>
</dbReference>
<protein>
    <submittedName>
        <fullName evidence="3">Uncharacterized protein</fullName>
    </submittedName>
</protein>
<dbReference type="GO" id="GO:0005739">
    <property type="term" value="C:mitochondrion"/>
    <property type="evidence" value="ECO:0007669"/>
    <property type="project" value="TreeGrafter"/>
</dbReference>
<organism evidence="3 4">
    <name type="scientific">Polarella glacialis</name>
    <name type="common">Dinoflagellate</name>
    <dbReference type="NCBI Taxonomy" id="89957"/>
    <lineage>
        <taxon>Eukaryota</taxon>
        <taxon>Sar</taxon>
        <taxon>Alveolata</taxon>
        <taxon>Dinophyceae</taxon>
        <taxon>Suessiales</taxon>
        <taxon>Suessiaceae</taxon>
        <taxon>Polarella</taxon>
    </lineage>
</organism>
<evidence type="ECO:0000313" key="3">
    <source>
        <dbReference type="EMBL" id="CAE8644767.1"/>
    </source>
</evidence>
<dbReference type="PANTHER" id="PTHR46229:SF2">
    <property type="entry name" value="BOLA-LIKE PROTEIN 1"/>
    <property type="match status" value="1"/>
</dbReference>
<dbReference type="AlphaFoldDB" id="A0A813I3K5"/>
<proteinExistence type="inferred from homology"/>
<evidence type="ECO:0000256" key="2">
    <source>
        <dbReference type="RuleBase" id="RU003860"/>
    </source>
</evidence>
<dbReference type="EMBL" id="CAJNNW010002877">
    <property type="protein sequence ID" value="CAE8644767.1"/>
    <property type="molecule type" value="Genomic_DNA"/>
</dbReference>
<dbReference type="InterPro" id="IPR050961">
    <property type="entry name" value="BolA/IbaG_stress_morph_reg"/>
</dbReference>
<gene>
    <name evidence="3" type="ORF">PGLA2088_LOCUS3335</name>
</gene>
<comment type="similarity">
    <text evidence="1 2">Belongs to the BolA/IbaG family.</text>
</comment>
<dbReference type="Proteomes" id="UP000626109">
    <property type="component" value="Unassembled WGS sequence"/>
</dbReference>
<evidence type="ECO:0000313" key="4">
    <source>
        <dbReference type="Proteomes" id="UP000626109"/>
    </source>
</evidence>
<reference evidence="3" key="1">
    <citation type="submission" date="2021-02" db="EMBL/GenBank/DDBJ databases">
        <authorList>
            <person name="Dougan E. K."/>
            <person name="Rhodes N."/>
            <person name="Thang M."/>
            <person name="Chan C."/>
        </authorList>
    </citation>
    <scope>NUCLEOTIDE SEQUENCE</scope>
</reference>
<evidence type="ECO:0000256" key="1">
    <source>
        <dbReference type="ARBA" id="ARBA00005578"/>
    </source>
</evidence>
<dbReference type="Gene3D" id="3.10.20.90">
    <property type="entry name" value="Phosphatidylinositol 3-kinase Catalytic Subunit, Chain A, domain 1"/>
    <property type="match status" value="1"/>
</dbReference>
<dbReference type="InterPro" id="IPR036065">
    <property type="entry name" value="BolA-like_sf"/>
</dbReference>
<name>A0A813I3K5_POLGL</name>
<dbReference type="PANTHER" id="PTHR46229">
    <property type="entry name" value="BOLA TRANSCRIPTION REGULATOR"/>
    <property type="match status" value="1"/>
</dbReference>
<dbReference type="Pfam" id="PF01722">
    <property type="entry name" value="BolA"/>
    <property type="match status" value="1"/>
</dbReference>
<dbReference type="SUPFAM" id="SSF82657">
    <property type="entry name" value="BolA-like"/>
    <property type="match status" value="1"/>
</dbReference>